<dbReference type="EMBL" id="PGCI01000016">
    <property type="protein sequence ID" value="PLW49446.1"/>
    <property type="molecule type" value="Genomic_DNA"/>
</dbReference>
<proteinExistence type="predicted"/>
<evidence type="ECO:0000259" key="1">
    <source>
        <dbReference type="Pfam" id="PF20231"/>
    </source>
</evidence>
<comment type="caution">
    <text evidence="2">The sequence shown here is derived from an EMBL/GenBank/DDBJ whole genome shotgun (WGS) entry which is preliminary data.</text>
</comment>
<feature type="domain" description="DUF6589" evidence="1">
    <location>
        <begin position="72"/>
        <end position="349"/>
    </location>
</feature>
<gene>
    <name evidence="2" type="ORF">PCASD_02003</name>
</gene>
<organism evidence="2 3">
    <name type="scientific">Puccinia coronata f. sp. avenae</name>
    <dbReference type="NCBI Taxonomy" id="200324"/>
    <lineage>
        <taxon>Eukaryota</taxon>
        <taxon>Fungi</taxon>
        <taxon>Dikarya</taxon>
        <taxon>Basidiomycota</taxon>
        <taxon>Pucciniomycotina</taxon>
        <taxon>Pucciniomycetes</taxon>
        <taxon>Pucciniales</taxon>
        <taxon>Pucciniaceae</taxon>
        <taxon>Puccinia</taxon>
    </lineage>
</organism>
<dbReference type="Proteomes" id="UP000235392">
    <property type="component" value="Unassembled WGS sequence"/>
</dbReference>
<evidence type="ECO:0000313" key="2">
    <source>
        <dbReference type="EMBL" id="PLW49446.1"/>
    </source>
</evidence>
<dbReference type="InterPro" id="IPR046496">
    <property type="entry name" value="DUF6589"/>
</dbReference>
<evidence type="ECO:0000313" key="3">
    <source>
        <dbReference type="Proteomes" id="UP000235392"/>
    </source>
</evidence>
<protein>
    <recommendedName>
        <fullName evidence="1">DUF6589 domain-containing protein</fullName>
    </recommendedName>
</protein>
<name>A0A2N5VHQ7_9BASI</name>
<accession>A0A2N5VHQ7</accession>
<reference evidence="2 3" key="1">
    <citation type="submission" date="2017-11" db="EMBL/GenBank/DDBJ databases">
        <title>De novo assembly and phasing of dikaryotic genomes from two isolates of Puccinia coronata f. sp. avenae, the causal agent of oat crown rust.</title>
        <authorList>
            <person name="Miller M.E."/>
            <person name="Zhang Y."/>
            <person name="Omidvar V."/>
            <person name="Sperschneider J."/>
            <person name="Schwessinger B."/>
            <person name="Raley C."/>
            <person name="Palmer J.M."/>
            <person name="Garnica D."/>
            <person name="Upadhyaya N."/>
            <person name="Rathjen J."/>
            <person name="Taylor J.M."/>
            <person name="Park R.F."/>
            <person name="Dodds P.N."/>
            <person name="Hirsch C.D."/>
            <person name="Kianian S.F."/>
            <person name="Figueroa M."/>
        </authorList>
    </citation>
    <scope>NUCLEOTIDE SEQUENCE [LARGE SCALE GENOMIC DNA]</scope>
    <source>
        <strain evidence="2">12SD80</strain>
    </source>
</reference>
<sequence>MVPEALRHWLAALDHVHQASVGNRSNTFRGTWGYIHVPNQTLLKTLDASKISLEAYQKSLESIKNMEINPFMFLPTIQEEQSKINVIKSQIARVLNLLAEPKDKASAYPTKPCENIEPISHEPPKLHMLKLMDALDNLAKGVRQVFESIMKQTGLSVEKFFGRLQPMDGDLGTVKNFNCLRAQQAPSKFPKNRLDNMFLQLGDAHTLWNIGSAIFTHHFEDSADMTNCGAWQHLEALGSPAEKAIQKKDFTLMINQMEPVFEANVYHFLRVILMSDCDDIGTEKELMTSERWNWTIDECYKTYFSPQARSKPLQGSNTLLLVHDFSTVVEAKRSMKARDVGRLMLIWKKVVSDVSSAPRNHQLFIIPS</sequence>
<dbReference type="Pfam" id="PF20231">
    <property type="entry name" value="DUF6589"/>
    <property type="match status" value="1"/>
</dbReference>
<dbReference type="AlphaFoldDB" id="A0A2N5VHQ7"/>